<evidence type="ECO:0000313" key="2">
    <source>
        <dbReference type="Proteomes" id="UP000324222"/>
    </source>
</evidence>
<proteinExistence type="predicted"/>
<dbReference type="AlphaFoldDB" id="A0A5B7FSF6"/>
<evidence type="ECO:0000313" key="1">
    <source>
        <dbReference type="EMBL" id="MPC48317.1"/>
    </source>
</evidence>
<gene>
    <name evidence="1" type="ORF">E2C01_042085</name>
</gene>
<name>A0A5B7FSF6_PORTR</name>
<comment type="caution">
    <text evidence="1">The sequence shown here is derived from an EMBL/GenBank/DDBJ whole genome shotgun (WGS) entry which is preliminary data.</text>
</comment>
<keyword evidence="2" id="KW-1185">Reference proteome</keyword>
<sequence length="120" mass="13217">MPPRLGCDCVRRMFSALKSGKGCEQCRVSSVGSEHEGRPEHPGKWETEQNDTLSIFTNVSILVAGEVRRLRTRRWGGGGASRSLCLPVMCEFQPLRVDTVGLRQCNAAPHYKGKACGRAE</sequence>
<accession>A0A5B7FSF6</accession>
<reference evidence="1 2" key="1">
    <citation type="submission" date="2019-05" db="EMBL/GenBank/DDBJ databases">
        <title>Another draft genome of Portunus trituberculatus and its Hox gene families provides insights of decapod evolution.</title>
        <authorList>
            <person name="Jeong J.-H."/>
            <person name="Song I."/>
            <person name="Kim S."/>
            <person name="Choi T."/>
            <person name="Kim D."/>
            <person name="Ryu S."/>
            <person name="Kim W."/>
        </authorList>
    </citation>
    <scope>NUCLEOTIDE SEQUENCE [LARGE SCALE GENOMIC DNA]</scope>
    <source>
        <tissue evidence="1">Muscle</tissue>
    </source>
</reference>
<protein>
    <submittedName>
        <fullName evidence="1">Uncharacterized protein</fullName>
    </submittedName>
</protein>
<dbReference type="Proteomes" id="UP000324222">
    <property type="component" value="Unassembled WGS sequence"/>
</dbReference>
<dbReference type="EMBL" id="VSRR010008217">
    <property type="protein sequence ID" value="MPC48317.1"/>
    <property type="molecule type" value="Genomic_DNA"/>
</dbReference>
<organism evidence="1 2">
    <name type="scientific">Portunus trituberculatus</name>
    <name type="common">Swimming crab</name>
    <name type="synonym">Neptunus trituberculatus</name>
    <dbReference type="NCBI Taxonomy" id="210409"/>
    <lineage>
        <taxon>Eukaryota</taxon>
        <taxon>Metazoa</taxon>
        <taxon>Ecdysozoa</taxon>
        <taxon>Arthropoda</taxon>
        <taxon>Crustacea</taxon>
        <taxon>Multicrustacea</taxon>
        <taxon>Malacostraca</taxon>
        <taxon>Eumalacostraca</taxon>
        <taxon>Eucarida</taxon>
        <taxon>Decapoda</taxon>
        <taxon>Pleocyemata</taxon>
        <taxon>Brachyura</taxon>
        <taxon>Eubrachyura</taxon>
        <taxon>Portunoidea</taxon>
        <taxon>Portunidae</taxon>
        <taxon>Portuninae</taxon>
        <taxon>Portunus</taxon>
    </lineage>
</organism>